<proteinExistence type="predicted"/>
<evidence type="ECO:0000313" key="1">
    <source>
        <dbReference type="EMBL" id="MCA9726053.1"/>
    </source>
</evidence>
<dbReference type="Proteomes" id="UP000697710">
    <property type="component" value="Unassembled WGS sequence"/>
</dbReference>
<organism evidence="1 2">
    <name type="scientific">Eiseniibacteriota bacterium</name>
    <dbReference type="NCBI Taxonomy" id="2212470"/>
    <lineage>
        <taxon>Bacteria</taxon>
        <taxon>Candidatus Eiseniibacteriota</taxon>
    </lineage>
</organism>
<reference evidence="1" key="1">
    <citation type="submission" date="2020-04" db="EMBL/GenBank/DDBJ databases">
        <authorList>
            <person name="Zhang T."/>
        </authorList>
    </citation>
    <scope>NUCLEOTIDE SEQUENCE</scope>
    <source>
        <strain evidence="1">HKST-UBA01</strain>
    </source>
</reference>
<gene>
    <name evidence="1" type="ORF">KC729_00110</name>
</gene>
<reference evidence="1" key="2">
    <citation type="journal article" date="2021" name="Microbiome">
        <title>Successional dynamics and alternative stable states in a saline activated sludge microbial community over 9 years.</title>
        <authorList>
            <person name="Wang Y."/>
            <person name="Ye J."/>
            <person name="Ju F."/>
            <person name="Liu L."/>
            <person name="Boyd J.A."/>
            <person name="Deng Y."/>
            <person name="Parks D.H."/>
            <person name="Jiang X."/>
            <person name="Yin X."/>
            <person name="Woodcroft B.J."/>
            <person name="Tyson G.W."/>
            <person name="Hugenholtz P."/>
            <person name="Polz M.F."/>
            <person name="Zhang T."/>
        </authorList>
    </citation>
    <scope>NUCLEOTIDE SEQUENCE</scope>
    <source>
        <strain evidence="1">HKST-UBA01</strain>
    </source>
</reference>
<name>A0A956LVC3_UNCEI</name>
<sequence length="164" mass="17385">MQVSWVWDKPGFDHETALCQVVNMCGTSVGINSVGGLPPYTVTCGLPWTVGPDLFVLMRADGQSELILKVYDTLAHAQAGGVTGLVATAATSTEDITDPQDFTIADGGDYDGFHIATLPNDVQSNPVWSVWKVPGGAQLNTSKEEQTCTLAKDTLEEYTTSGGC</sequence>
<protein>
    <submittedName>
        <fullName evidence="1">Uncharacterized protein</fullName>
    </submittedName>
</protein>
<dbReference type="AlphaFoldDB" id="A0A956LVC3"/>
<evidence type="ECO:0000313" key="2">
    <source>
        <dbReference type="Proteomes" id="UP000697710"/>
    </source>
</evidence>
<accession>A0A956LVC3</accession>
<comment type="caution">
    <text evidence="1">The sequence shown here is derived from an EMBL/GenBank/DDBJ whole genome shotgun (WGS) entry which is preliminary data.</text>
</comment>
<dbReference type="EMBL" id="JAGQHR010000001">
    <property type="protein sequence ID" value="MCA9726053.1"/>
    <property type="molecule type" value="Genomic_DNA"/>
</dbReference>